<sequence length="548" mass="63256">MPILNMLLNKSNKDNNLTFVCRSILRYYNARNTFSGVQKLVNAHLEYPSVLALIDTLVKYGIDSAVIRKAEYQYTDFKVPFVCAIQRPEWPAPYFTLVTEVNQASITYEDPIKKTRSVTAMEDFAKIDKDIVLLIEENNLLDEVDYELHVKKENKERIKRLLFLSFLMVVWSSFFFCNFFFFSFPINLIGSLFFLLATVGTCIGFLLISHDIDSHNSFVKEVCGRKRGKVNCDAVLNSKGNSFLGISWSVIGFTYFFSFLLSQLLFGLTNTLNLSVWSIVSLLAMPYVFYSIYYQWKIVKQWCPLCLAVQAVLFFLAILSLSYLTIFGLHFLSNIFQLLILCGIGVFIFGMTVSMIPVLKGFKEKEDYKKKWERLRFNPDIFNMLLQKKPANKFPTEGLGIQIGDPNARYEIIKICNPYCGPCKKSHSELNELIQLNPNVRARIIFTATGEDTDIKTLPVQHFLAIEAQYGPEVVKEALDKWYTEEINKYEDFAQQYPVYKGLTEQDQKIKAMAAWCDSMKIRVTPTFFINGYELPDSYRINELKNIL</sequence>
<organism evidence="1 2">
    <name type="scientific">Sphingobacterium thalpophilum</name>
    <dbReference type="NCBI Taxonomy" id="259"/>
    <lineage>
        <taxon>Bacteria</taxon>
        <taxon>Pseudomonadati</taxon>
        <taxon>Bacteroidota</taxon>
        <taxon>Sphingobacteriia</taxon>
        <taxon>Sphingobacteriales</taxon>
        <taxon>Sphingobacteriaceae</taxon>
        <taxon>Sphingobacterium</taxon>
    </lineage>
</organism>
<dbReference type="Proteomes" id="UP001485301">
    <property type="component" value="Chromosome"/>
</dbReference>
<gene>
    <name evidence="1" type="ORF">AACH28_15205</name>
</gene>
<accession>A0ACD5BWP3</accession>
<name>A0ACD5BWP3_9SPHI</name>
<reference evidence="1" key="1">
    <citation type="submission" date="2024-04" db="EMBL/GenBank/DDBJ databases">
        <title>Complete genome sequence of Sphingobacterium thalpophiium BAA-1094.</title>
        <authorList>
            <person name="Adaikpoh B.I."/>
        </authorList>
    </citation>
    <scope>NUCLEOTIDE SEQUENCE</scope>
    <source>
        <strain evidence="1">BAA-1094</strain>
    </source>
</reference>
<proteinExistence type="predicted"/>
<evidence type="ECO:0000313" key="1">
    <source>
        <dbReference type="EMBL" id="WZN53996.1"/>
    </source>
</evidence>
<evidence type="ECO:0000313" key="2">
    <source>
        <dbReference type="Proteomes" id="UP001485301"/>
    </source>
</evidence>
<protein>
    <submittedName>
        <fullName evidence="1">Vitamin K epoxide reductase family protein</fullName>
    </submittedName>
</protein>
<dbReference type="EMBL" id="CP151087">
    <property type="protein sequence ID" value="WZN53996.1"/>
    <property type="molecule type" value="Genomic_DNA"/>
</dbReference>
<keyword evidence="2" id="KW-1185">Reference proteome</keyword>